<dbReference type="InterPro" id="IPR032466">
    <property type="entry name" value="Metal_Hydrolase"/>
</dbReference>
<dbReference type="PANTHER" id="PTHR32027:SF9">
    <property type="entry name" value="BLL3847 PROTEIN"/>
    <property type="match status" value="1"/>
</dbReference>
<evidence type="ECO:0000313" key="4">
    <source>
        <dbReference type="EMBL" id="MBW4658418.1"/>
    </source>
</evidence>
<dbReference type="SUPFAM" id="SSF51338">
    <property type="entry name" value="Composite domain of metallo-dependent hydrolases"/>
    <property type="match status" value="1"/>
</dbReference>
<dbReference type="EMBL" id="JAHHHD010000005">
    <property type="protein sequence ID" value="MBW4658418.1"/>
    <property type="molecule type" value="Genomic_DNA"/>
</dbReference>
<dbReference type="Gene3D" id="2.30.40.10">
    <property type="entry name" value="Urease, subunit C, domain 1"/>
    <property type="match status" value="1"/>
</dbReference>
<dbReference type="PANTHER" id="PTHR32027">
    <property type="entry name" value="CYTOSINE DEAMINASE"/>
    <property type="match status" value="1"/>
</dbReference>
<dbReference type="GO" id="GO:0019239">
    <property type="term" value="F:deaminase activity"/>
    <property type="evidence" value="ECO:0007669"/>
    <property type="project" value="UniProtKB-ARBA"/>
</dbReference>
<dbReference type="InterPro" id="IPR052349">
    <property type="entry name" value="Metallo-hydrolase_Enzymes"/>
</dbReference>
<keyword evidence="1" id="KW-0479">Metal-binding</keyword>
<evidence type="ECO:0000313" key="5">
    <source>
        <dbReference type="Proteomes" id="UP000757435"/>
    </source>
</evidence>
<evidence type="ECO:0000256" key="2">
    <source>
        <dbReference type="ARBA" id="ARBA00022801"/>
    </source>
</evidence>
<dbReference type="InterPro" id="IPR011059">
    <property type="entry name" value="Metal-dep_hydrolase_composite"/>
</dbReference>
<dbReference type="SUPFAM" id="SSF51556">
    <property type="entry name" value="Metallo-dependent hydrolases"/>
    <property type="match status" value="1"/>
</dbReference>
<dbReference type="FunFam" id="3.20.20.140:FF:000019">
    <property type="entry name" value="Cytosine deaminase"/>
    <property type="match status" value="1"/>
</dbReference>
<proteinExistence type="predicted"/>
<organism evidence="4 5">
    <name type="scientific">Drouetiella hepatica Uher 2000/2452</name>
    <dbReference type="NCBI Taxonomy" id="904376"/>
    <lineage>
        <taxon>Bacteria</taxon>
        <taxon>Bacillati</taxon>
        <taxon>Cyanobacteriota</taxon>
        <taxon>Cyanophyceae</taxon>
        <taxon>Oculatellales</taxon>
        <taxon>Oculatellaceae</taxon>
        <taxon>Drouetiella</taxon>
    </lineage>
</organism>
<evidence type="ECO:0000259" key="3">
    <source>
        <dbReference type="Pfam" id="PF07969"/>
    </source>
</evidence>
<keyword evidence="2" id="KW-0378">Hydrolase</keyword>
<gene>
    <name evidence="4" type="ORF">KME15_07075</name>
</gene>
<dbReference type="InterPro" id="IPR013108">
    <property type="entry name" value="Amidohydro_3"/>
</dbReference>
<dbReference type="Proteomes" id="UP000757435">
    <property type="component" value="Unassembled WGS sequence"/>
</dbReference>
<protein>
    <submittedName>
        <fullName evidence="4">Amidohydrolase family protein</fullName>
    </submittedName>
</protein>
<reference evidence="4" key="2">
    <citation type="journal article" date="2022" name="Microbiol. Resour. Announc.">
        <title>Metagenome Sequencing to Explore Phylogenomics of Terrestrial Cyanobacteria.</title>
        <authorList>
            <person name="Ward R.D."/>
            <person name="Stajich J.E."/>
            <person name="Johansen J.R."/>
            <person name="Huntemann M."/>
            <person name="Clum A."/>
            <person name="Foster B."/>
            <person name="Foster B."/>
            <person name="Roux S."/>
            <person name="Palaniappan K."/>
            <person name="Varghese N."/>
            <person name="Mukherjee S."/>
            <person name="Reddy T.B.K."/>
            <person name="Daum C."/>
            <person name="Copeland A."/>
            <person name="Chen I.A."/>
            <person name="Ivanova N.N."/>
            <person name="Kyrpides N.C."/>
            <person name="Shapiro N."/>
            <person name="Eloe-Fadrosh E.A."/>
            <person name="Pietrasiak N."/>
        </authorList>
    </citation>
    <scope>NUCLEOTIDE SEQUENCE</scope>
    <source>
        <strain evidence="4">UHER 2000/2452</strain>
    </source>
</reference>
<comment type="caution">
    <text evidence="4">The sequence shown here is derived from an EMBL/GenBank/DDBJ whole genome shotgun (WGS) entry which is preliminary data.</text>
</comment>
<dbReference type="AlphaFoldDB" id="A0A951UN56"/>
<dbReference type="Gene3D" id="3.20.20.140">
    <property type="entry name" value="Metal-dependent hydrolases"/>
    <property type="match status" value="1"/>
</dbReference>
<dbReference type="GO" id="GO:0046872">
    <property type="term" value="F:metal ion binding"/>
    <property type="evidence" value="ECO:0007669"/>
    <property type="project" value="UniProtKB-KW"/>
</dbReference>
<evidence type="ECO:0000256" key="1">
    <source>
        <dbReference type="ARBA" id="ARBA00022723"/>
    </source>
</evidence>
<feature type="domain" description="Amidohydrolase 3" evidence="3">
    <location>
        <begin position="82"/>
        <end position="401"/>
    </location>
</feature>
<sequence length="415" mass="45054">MTFNTTDLTIVNAQIPDRSGLWNIGIAQAQIIDISPAIAPEAPAVEIIDAGGRLVISGLVDAHFHLDKALLLDRYPAQEGNFAEAMRETLRLKQSFTVEDIQSRARQMIERAIAFGITAMRSHVEVDPIVGLTGMEALLPLRTEYAWGMTLQLAVFAQEGMTPATEKLLRQAMAMGGDVIGSAPYVDADPERNVQIIFDIAQDFDCDVDFHLDFLDDSEPLLVPFVIQETVKRGWQGRVCLGHMTKLAALEPGELAAIAPALRAAGISVLALPASDLYMMSRQDTHNVRRGVAPVHQLAELGVNVGLATNNVMNLFTPFGDGDVLKICMLLAQVLQMGTIASHQLCLRMATTQAARAIGIETYGVEVGKTADLVILDARSVSEAIASPVGRTVIKQGKVVASSRLESQLYREHHR</sequence>
<dbReference type="Pfam" id="PF07969">
    <property type="entry name" value="Amidohydro_3"/>
    <property type="match status" value="1"/>
</dbReference>
<dbReference type="GO" id="GO:0016814">
    <property type="term" value="F:hydrolase activity, acting on carbon-nitrogen (but not peptide) bonds, in cyclic amidines"/>
    <property type="evidence" value="ECO:0007669"/>
    <property type="project" value="UniProtKB-ARBA"/>
</dbReference>
<dbReference type="CDD" id="cd01293">
    <property type="entry name" value="Bact_CD"/>
    <property type="match status" value="1"/>
</dbReference>
<accession>A0A951UN56</accession>
<name>A0A951UN56_9CYAN</name>
<reference evidence="4" key="1">
    <citation type="submission" date="2021-05" db="EMBL/GenBank/DDBJ databases">
        <authorList>
            <person name="Pietrasiak N."/>
            <person name="Ward R."/>
            <person name="Stajich J.E."/>
            <person name="Kurbessoian T."/>
        </authorList>
    </citation>
    <scope>NUCLEOTIDE SEQUENCE</scope>
    <source>
        <strain evidence="4">UHER 2000/2452</strain>
    </source>
</reference>